<dbReference type="Proteomes" id="UP000193380">
    <property type="component" value="Unassembled WGS sequence"/>
</dbReference>
<dbReference type="PaxDb" id="8022-A0A060Z9J2"/>
<accession>A0A060Z9J2</accession>
<name>A0A060Z9J2_ONCMY</name>
<dbReference type="AlphaFoldDB" id="A0A060Z9J2"/>
<protein>
    <submittedName>
        <fullName evidence="2">Uncharacterized protein</fullName>
    </submittedName>
</protein>
<sequence length="201" mass="22204">MEQKPEPEPVAAGYRPSPRPPDWRWDSTAGPPGLHSAPTPQRWTPMGPPPPQPRSHKAMVMPVPYREPQHLSNKRPVSFPENYYCLSPAGGDRVLPYRNPSASFSSPSGLGGMVALGGPVLSGTFIRYKPSPDRSVNRVCVLVFLCISRVVSDWLCGCLCLSIIEVSICLYWRRMSLLPVPWHFLCMILGRLLAVVARSGS</sequence>
<feature type="region of interest" description="Disordered" evidence="1">
    <location>
        <begin position="1"/>
        <end position="56"/>
    </location>
</feature>
<reference evidence="2" key="1">
    <citation type="journal article" date="2014" name="Nat. Commun.">
        <title>The rainbow trout genome provides novel insights into evolution after whole-genome duplication in vertebrates.</title>
        <authorList>
            <person name="Berthelot C."/>
            <person name="Brunet F."/>
            <person name="Chalopin D."/>
            <person name="Juanchich A."/>
            <person name="Bernard M."/>
            <person name="Noel B."/>
            <person name="Bento P."/>
            <person name="Da Silva C."/>
            <person name="Labadie K."/>
            <person name="Alberti A."/>
            <person name="Aury J.M."/>
            <person name="Louis A."/>
            <person name="Dehais P."/>
            <person name="Bardou P."/>
            <person name="Montfort J."/>
            <person name="Klopp C."/>
            <person name="Cabau C."/>
            <person name="Gaspin C."/>
            <person name="Thorgaard G.H."/>
            <person name="Boussaha M."/>
            <person name="Quillet E."/>
            <person name="Guyomard R."/>
            <person name="Galiana D."/>
            <person name="Bobe J."/>
            <person name="Volff J.N."/>
            <person name="Genet C."/>
            <person name="Wincker P."/>
            <person name="Jaillon O."/>
            <person name="Roest Crollius H."/>
            <person name="Guiguen Y."/>
        </authorList>
    </citation>
    <scope>NUCLEOTIDE SEQUENCE [LARGE SCALE GENOMIC DNA]</scope>
</reference>
<organism evidence="2 3">
    <name type="scientific">Oncorhynchus mykiss</name>
    <name type="common">Rainbow trout</name>
    <name type="synonym">Salmo gairdneri</name>
    <dbReference type="NCBI Taxonomy" id="8022"/>
    <lineage>
        <taxon>Eukaryota</taxon>
        <taxon>Metazoa</taxon>
        <taxon>Chordata</taxon>
        <taxon>Craniata</taxon>
        <taxon>Vertebrata</taxon>
        <taxon>Euteleostomi</taxon>
        <taxon>Actinopterygii</taxon>
        <taxon>Neopterygii</taxon>
        <taxon>Teleostei</taxon>
        <taxon>Protacanthopterygii</taxon>
        <taxon>Salmoniformes</taxon>
        <taxon>Salmonidae</taxon>
        <taxon>Salmoninae</taxon>
        <taxon>Oncorhynchus</taxon>
    </lineage>
</organism>
<reference evidence="2" key="2">
    <citation type="submission" date="2014-03" db="EMBL/GenBank/DDBJ databases">
        <authorList>
            <person name="Genoscope - CEA"/>
        </authorList>
    </citation>
    <scope>NUCLEOTIDE SEQUENCE</scope>
</reference>
<proteinExistence type="predicted"/>
<dbReference type="EMBL" id="FR937063">
    <property type="protein sequence ID" value="CDQ98379.1"/>
    <property type="molecule type" value="Genomic_DNA"/>
</dbReference>
<evidence type="ECO:0000256" key="1">
    <source>
        <dbReference type="SAM" id="MobiDB-lite"/>
    </source>
</evidence>
<dbReference type="STRING" id="8022.A0A060Z9J2"/>
<evidence type="ECO:0000313" key="3">
    <source>
        <dbReference type="Proteomes" id="UP000193380"/>
    </source>
</evidence>
<evidence type="ECO:0000313" key="2">
    <source>
        <dbReference type="EMBL" id="CDQ98379.1"/>
    </source>
</evidence>
<gene>
    <name evidence="2" type="ORF">GSONMT00017948001</name>
</gene>